<keyword evidence="4" id="KW-0804">Transcription</keyword>
<dbReference type="PANTHER" id="PTHR43214">
    <property type="entry name" value="TWO-COMPONENT RESPONSE REGULATOR"/>
    <property type="match status" value="1"/>
</dbReference>
<evidence type="ECO:0000256" key="1">
    <source>
        <dbReference type="ARBA" id="ARBA00022553"/>
    </source>
</evidence>
<sequence length="215" mass="23405">MTPVRVVLVDDQLLIRQGLRKLLEIEEGIEVVGEAADGPEALRVVGDRRPHVALVDMRMPGMNGVELVVRMAAEHPQVAVIVLSTFDEDEYVVGALRGGAAGYLLKDCSPDELVAAVHRVRRGETVLGGPAAARLVAGLRRTSPERAEPPGWELLSAREQEVARMVAAGAVNREIAARLFITEGTVKNHVSSVLRKLGLRDRVQLTVRVHSARWP</sequence>
<keyword evidence="9" id="KW-1185">Reference proteome</keyword>
<organism evidence="8 9">
    <name type="scientific">Sphaerisporangium rufum</name>
    <dbReference type="NCBI Taxonomy" id="1381558"/>
    <lineage>
        <taxon>Bacteria</taxon>
        <taxon>Bacillati</taxon>
        <taxon>Actinomycetota</taxon>
        <taxon>Actinomycetes</taxon>
        <taxon>Streptosporangiales</taxon>
        <taxon>Streptosporangiaceae</taxon>
        <taxon>Sphaerisporangium</taxon>
    </lineage>
</organism>
<dbReference type="PROSITE" id="PS50043">
    <property type="entry name" value="HTH_LUXR_2"/>
    <property type="match status" value="1"/>
</dbReference>
<keyword evidence="2" id="KW-0805">Transcription regulation</keyword>
<dbReference type="PROSITE" id="PS50110">
    <property type="entry name" value="RESPONSE_REGULATORY"/>
    <property type="match status" value="1"/>
</dbReference>
<feature type="domain" description="HTH luxR-type" evidence="6">
    <location>
        <begin position="148"/>
        <end position="213"/>
    </location>
</feature>
<dbReference type="Proteomes" id="UP000655287">
    <property type="component" value="Unassembled WGS sequence"/>
</dbReference>
<evidence type="ECO:0000256" key="4">
    <source>
        <dbReference type="ARBA" id="ARBA00023163"/>
    </source>
</evidence>
<dbReference type="InterPro" id="IPR016032">
    <property type="entry name" value="Sig_transdc_resp-reg_C-effctor"/>
</dbReference>
<dbReference type="Pfam" id="PF00196">
    <property type="entry name" value="GerE"/>
    <property type="match status" value="1"/>
</dbReference>
<evidence type="ECO:0000256" key="3">
    <source>
        <dbReference type="ARBA" id="ARBA00023125"/>
    </source>
</evidence>
<dbReference type="PANTHER" id="PTHR43214:SF24">
    <property type="entry name" value="TRANSCRIPTIONAL REGULATORY PROTEIN NARL-RELATED"/>
    <property type="match status" value="1"/>
</dbReference>
<dbReference type="GO" id="GO:0006355">
    <property type="term" value="P:regulation of DNA-templated transcription"/>
    <property type="evidence" value="ECO:0007669"/>
    <property type="project" value="InterPro"/>
</dbReference>
<dbReference type="CDD" id="cd06170">
    <property type="entry name" value="LuxR_C_like"/>
    <property type="match status" value="1"/>
</dbReference>
<name>A0A919R850_9ACTN</name>
<dbReference type="PROSITE" id="PS00622">
    <property type="entry name" value="HTH_LUXR_1"/>
    <property type="match status" value="1"/>
</dbReference>
<proteinExistence type="predicted"/>
<dbReference type="GO" id="GO:0003677">
    <property type="term" value="F:DNA binding"/>
    <property type="evidence" value="ECO:0007669"/>
    <property type="project" value="UniProtKB-KW"/>
</dbReference>
<keyword evidence="3 8" id="KW-0238">DNA-binding</keyword>
<reference evidence="8" key="1">
    <citation type="submission" date="2021-01" db="EMBL/GenBank/DDBJ databases">
        <title>Whole genome shotgun sequence of Sphaerisporangium rufum NBRC 109079.</title>
        <authorList>
            <person name="Komaki H."/>
            <person name="Tamura T."/>
        </authorList>
    </citation>
    <scope>NUCLEOTIDE SEQUENCE</scope>
    <source>
        <strain evidence="8">NBRC 109079</strain>
    </source>
</reference>
<dbReference type="InterPro" id="IPR039420">
    <property type="entry name" value="WalR-like"/>
</dbReference>
<comment type="caution">
    <text evidence="8">The sequence shown here is derived from an EMBL/GenBank/DDBJ whole genome shotgun (WGS) entry which is preliminary data.</text>
</comment>
<dbReference type="SMART" id="SM00448">
    <property type="entry name" value="REC"/>
    <property type="match status" value="1"/>
</dbReference>
<dbReference type="Pfam" id="PF00072">
    <property type="entry name" value="Response_reg"/>
    <property type="match status" value="1"/>
</dbReference>
<dbReference type="RefSeq" id="WP_203990194.1">
    <property type="nucleotide sequence ID" value="NZ_BOOU01000067.1"/>
</dbReference>
<keyword evidence="1 5" id="KW-0597">Phosphoprotein</keyword>
<dbReference type="Gene3D" id="3.40.50.2300">
    <property type="match status" value="1"/>
</dbReference>
<dbReference type="SUPFAM" id="SSF46894">
    <property type="entry name" value="C-terminal effector domain of the bipartite response regulators"/>
    <property type="match status" value="1"/>
</dbReference>
<dbReference type="InterPro" id="IPR058245">
    <property type="entry name" value="NreC/VraR/RcsB-like_REC"/>
</dbReference>
<evidence type="ECO:0000313" key="9">
    <source>
        <dbReference type="Proteomes" id="UP000655287"/>
    </source>
</evidence>
<accession>A0A919R850</accession>
<protein>
    <submittedName>
        <fullName evidence="8">DNA-binding response regulator</fullName>
    </submittedName>
</protein>
<gene>
    <name evidence="8" type="ORF">Sru01_49420</name>
</gene>
<evidence type="ECO:0000256" key="2">
    <source>
        <dbReference type="ARBA" id="ARBA00023015"/>
    </source>
</evidence>
<evidence type="ECO:0000256" key="5">
    <source>
        <dbReference type="PROSITE-ProRule" id="PRU00169"/>
    </source>
</evidence>
<dbReference type="SMART" id="SM00421">
    <property type="entry name" value="HTH_LUXR"/>
    <property type="match status" value="1"/>
</dbReference>
<feature type="domain" description="Response regulatory" evidence="7">
    <location>
        <begin position="5"/>
        <end position="121"/>
    </location>
</feature>
<dbReference type="InterPro" id="IPR011006">
    <property type="entry name" value="CheY-like_superfamily"/>
</dbReference>
<evidence type="ECO:0000259" key="7">
    <source>
        <dbReference type="PROSITE" id="PS50110"/>
    </source>
</evidence>
<dbReference type="GO" id="GO:0000160">
    <property type="term" value="P:phosphorelay signal transduction system"/>
    <property type="evidence" value="ECO:0007669"/>
    <property type="project" value="InterPro"/>
</dbReference>
<dbReference type="CDD" id="cd17535">
    <property type="entry name" value="REC_NarL-like"/>
    <property type="match status" value="1"/>
</dbReference>
<dbReference type="PRINTS" id="PR00038">
    <property type="entry name" value="HTHLUXR"/>
</dbReference>
<evidence type="ECO:0000313" key="8">
    <source>
        <dbReference type="EMBL" id="GII79960.1"/>
    </source>
</evidence>
<dbReference type="InterPro" id="IPR001789">
    <property type="entry name" value="Sig_transdc_resp-reg_receiver"/>
</dbReference>
<evidence type="ECO:0000259" key="6">
    <source>
        <dbReference type="PROSITE" id="PS50043"/>
    </source>
</evidence>
<dbReference type="InterPro" id="IPR000792">
    <property type="entry name" value="Tscrpt_reg_LuxR_C"/>
</dbReference>
<dbReference type="SUPFAM" id="SSF52172">
    <property type="entry name" value="CheY-like"/>
    <property type="match status" value="1"/>
</dbReference>
<dbReference type="AlphaFoldDB" id="A0A919R850"/>
<dbReference type="EMBL" id="BOOU01000067">
    <property type="protein sequence ID" value="GII79960.1"/>
    <property type="molecule type" value="Genomic_DNA"/>
</dbReference>
<feature type="modified residue" description="4-aspartylphosphate" evidence="5">
    <location>
        <position position="56"/>
    </location>
</feature>